<dbReference type="Gene3D" id="3.20.20.70">
    <property type="entry name" value="Aldolase class I"/>
    <property type="match status" value="1"/>
</dbReference>
<evidence type="ECO:0000256" key="2">
    <source>
        <dbReference type="ARBA" id="ARBA00022723"/>
    </source>
</evidence>
<keyword evidence="2" id="KW-0479">Metal-binding</keyword>
<dbReference type="GO" id="GO:0051536">
    <property type="term" value="F:iron-sulfur cluster binding"/>
    <property type="evidence" value="ECO:0007669"/>
    <property type="project" value="UniProtKB-KW"/>
</dbReference>
<keyword evidence="3" id="KW-0408">Iron</keyword>
<organism evidence="7">
    <name type="scientific">Geoglobus ahangari</name>
    <dbReference type="NCBI Taxonomy" id="113653"/>
    <lineage>
        <taxon>Archaea</taxon>
        <taxon>Methanobacteriati</taxon>
        <taxon>Methanobacteriota</taxon>
        <taxon>Archaeoglobi</taxon>
        <taxon>Archaeoglobales</taxon>
        <taxon>Archaeoglobaceae</taxon>
        <taxon>Geoglobus</taxon>
    </lineage>
</organism>
<accession>A0A7C4WE50</accession>
<dbReference type="Pfam" id="PF04055">
    <property type="entry name" value="Radical_SAM"/>
    <property type="match status" value="1"/>
</dbReference>
<evidence type="ECO:0000313" key="6">
    <source>
        <dbReference type="EMBL" id="HGE66739.1"/>
    </source>
</evidence>
<evidence type="ECO:0000313" key="8">
    <source>
        <dbReference type="EMBL" id="HHF47803.1"/>
    </source>
</evidence>
<dbReference type="GO" id="GO:0003824">
    <property type="term" value="F:catalytic activity"/>
    <property type="evidence" value="ECO:0007669"/>
    <property type="project" value="InterPro"/>
</dbReference>
<evidence type="ECO:0000256" key="3">
    <source>
        <dbReference type="ARBA" id="ARBA00023004"/>
    </source>
</evidence>
<evidence type="ECO:0000313" key="7">
    <source>
        <dbReference type="EMBL" id="HGU59001.1"/>
    </source>
</evidence>
<evidence type="ECO:0000256" key="4">
    <source>
        <dbReference type="ARBA" id="ARBA00023014"/>
    </source>
</evidence>
<dbReference type="EMBL" id="DTPI01000032">
    <property type="protein sequence ID" value="HGE66739.1"/>
    <property type="molecule type" value="Genomic_DNA"/>
</dbReference>
<dbReference type="InterPro" id="IPR013785">
    <property type="entry name" value="Aldolase_TIM"/>
</dbReference>
<feature type="domain" description="Radical SAM core" evidence="5">
    <location>
        <begin position="152"/>
        <end position="309"/>
    </location>
</feature>
<protein>
    <submittedName>
        <fullName evidence="7">Radical SAM protein</fullName>
    </submittedName>
</protein>
<dbReference type="CDD" id="cd01335">
    <property type="entry name" value="Radical_SAM"/>
    <property type="match status" value="1"/>
</dbReference>
<comment type="caution">
    <text evidence="7">The sequence shown here is derived from an EMBL/GenBank/DDBJ whole genome shotgun (WGS) entry which is preliminary data.</text>
</comment>
<gene>
    <name evidence="8" type="ORF">ENL48_00905</name>
    <name evidence="7" type="ORF">ENT89_02135</name>
    <name evidence="6" type="ORF">ENX77_06465</name>
</gene>
<dbReference type="PANTHER" id="PTHR43075:SF1">
    <property type="entry name" value="FORMATE LYASE ACTIVATING ENZYME, PUTATIVE (AFU_ORTHOLOGUE AFUA_2G15630)-RELATED"/>
    <property type="match status" value="1"/>
</dbReference>
<dbReference type="AlphaFoldDB" id="A0A7C4WE50"/>
<dbReference type="InterPro" id="IPR007197">
    <property type="entry name" value="rSAM"/>
</dbReference>
<evidence type="ECO:0000259" key="5">
    <source>
        <dbReference type="Pfam" id="PF04055"/>
    </source>
</evidence>
<sequence length="368" mass="43156">MWDILRPDAISVWRDPVVRERLSWYYSVMKNEMPAKFMICKKIAVKDDFKEKDTNELWKIHEEKSKLFDKLLESLKGEKIKIEKLPDENPNFLDLKTEIAYRMLESCEFCERRCEVNRKKGEVGVCGVKFPNVHSCFHHYGEEAPLVPSGTIFYGGCNFKCVFCQNYDISQEHPNDGAVVDAKKLALMQKELRLSGARNINHVGGDPTPNLHVILESLKYLNVNVPQLWNSNMYCSVETMKLLREVIDIWLPDMKYGNDRCAERLSLVKNYWNIATRNIKWAHDWSDIIIRHLVLPNHVECCTKPVLKWISENCPRALVNIMEQYRPLFKVPKYPDKYKDINMRPGIKEMEEAYRYAKELGIVYEPVS</sequence>
<proteinExistence type="predicted"/>
<dbReference type="EMBL" id="DRUC01000015">
    <property type="protein sequence ID" value="HHF47803.1"/>
    <property type="molecule type" value="Genomic_DNA"/>
</dbReference>
<dbReference type="SFLD" id="SFLDS00029">
    <property type="entry name" value="Radical_SAM"/>
    <property type="match status" value="1"/>
</dbReference>
<evidence type="ECO:0000256" key="1">
    <source>
        <dbReference type="ARBA" id="ARBA00022691"/>
    </source>
</evidence>
<dbReference type="PANTHER" id="PTHR43075">
    <property type="entry name" value="FORMATE LYASE ACTIVATING ENZYME, PUTATIVE (AFU_ORTHOLOGUE AFUA_2G15630)-RELATED"/>
    <property type="match status" value="1"/>
</dbReference>
<keyword evidence="1" id="KW-0949">S-adenosyl-L-methionine</keyword>
<dbReference type="InterPro" id="IPR058240">
    <property type="entry name" value="rSAM_sf"/>
</dbReference>
<dbReference type="SUPFAM" id="SSF102114">
    <property type="entry name" value="Radical SAM enzymes"/>
    <property type="match status" value="1"/>
</dbReference>
<keyword evidence="4" id="KW-0411">Iron-sulfur</keyword>
<dbReference type="SFLD" id="SFLDG01099">
    <property type="entry name" value="Uncharacterised_Radical_SAM_Su"/>
    <property type="match status" value="1"/>
</dbReference>
<reference evidence="7" key="1">
    <citation type="journal article" date="2020" name="mSystems">
        <title>Genome- and Community-Level Interaction Insights into Carbon Utilization and Element Cycling Functions of Hydrothermarchaeota in Hydrothermal Sediment.</title>
        <authorList>
            <person name="Zhou Z."/>
            <person name="Liu Y."/>
            <person name="Xu W."/>
            <person name="Pan J."/>
            <person name="Luo Z.H."/>
            <person name="Li M."/>
        </authorList>
    </citation>
    <scope>NUCLEOTIDE SEQUENCE [LARGE SCALE GENOMIC DNA]</scope>
    <source>
        <strain evidence="8">SpSt-10</strain>
        <strain evidence="7">SpSt-62</strain>
        <strain evidence="6">SpSt-97</strain>
    </source>
</reference>
<dbReference type="InterPro" id="IPR040085">
    <property type="entry name" value="MJ0674-like"/>
</dbReference>
<dbReference type="EMBL" id="DTAK01000012">
    <property type="protein sequence ID" value="HGU59001.1"/>
    <property type="molecule type" value="Genomic_DNA"/>
</dbReference>
<name>A0A7C4WE50_9EURY</name>
<dbReference type="GO" id="GO:0046872">
    <property type="term" value="F:metal ion binding"/>
    <property type="evidence" value="ECO:0007669"/>
    <property type="project" value="UniProtKB-KW"/>
</dbReference>